<gene>
    <name evidence="5" type="primary">pcmB</name>
    <name evidence="5" type="ordered locus">Gmet_2118</name>
</gene>
<dbReference type="Gene3D" id="3.30.70.20">
    <property type="match status" value="1"/>
</dbReference>
<dbReference type="STRING" id="269799.Gmet_2118"/>
<feature type="domain" description="4Fe-4S ferredoxin-type" evidence="4">
    <location>
        <begin position="522"/>
        <end position="551"/>
    </location>
</feature>
<dbReference type="PANTHER" id="PTHR42783:SF3">
    <property type="entry name" value="GLUTAMATE SYNTHASE [NADPH] SMALL CHAIN-RELATED"/>
    <property type="match status" value="1"/>
</dbReference>
<dbReference type="RefSeq" id="WP_004513087.1">
    <property type="nucleotide sequence ID" value="NC_007517.1"/>
</dbReference>
<dbReference type="Pfam" id="PF12838">
    <property type="entry name" value="Fer4_7"/>
    <property type="match status" value="1"/>
</dbReference>
<evidence type="ECO:0000256" key="2">
    <source>
        <dbReference type="ARBA" id="ARBA00023004"/>
    </source>
</evidence>
<evidence type="ECO:0000256" key="3">
    <source>
        <dbReference type="ARBA" id="ARBA00023014"/>
    </source>
</evidence>
<dbReference type="eggNOG" id="COG1146">
    <property type="taxonomic scope" value="Bacteria"/>
</dbReference>
<organism evidence="5 6">
    <name type="scientific">Geobacter metallireducens (strain ATCC 53774 / DSM 7210 / GS-15)</name>
    <dbReference type="NCBI Taxonomy" id="269799"/>
    <lineage>
        <taxon>Bacteria</taxon>
        <taxon>Pseudomonadati</taxon>
        <taxon>Thermodesulfobacteriota</taxon>
        <taxon>Desulfuromonadia</taxon>
        <taxon>Geobacterales</taxon>
        <taxon>Geobacteraceae</taxon>
        <taxon>Geobacter</taxon>
    </lineage>
</organism>
<dbReference type="PRINTS" id="PR00368">
    <property type="entry name" value="FADPNR"/>
</dbReference>
<sequence>MANPSGKYQVKILGIEDYQALTACQSACPLGTDTKRYVRAITEGDYEKAFLIARQTNPLVSVCSRVCTAPCEKSCRKGEQGHPVDIRALKRFACDKHGVTSPRAVAGRLEEISRQNGGVGDRTGNHILTMAAVQKAGAAATSRKPAPRVAIIGSGPTGLSAAHDLALLGYGVTIFEAAPYAGGMLRTGIPAFRLPKDVLQQEIDAILNLGVELKLNSPIGEDLTLADLKAQGYESVFITIGLQDPLRILNIEGTDLAGIYSGVEYVRDHEKIRLGKRCLVIGGGGVAIDCAQHAVRQGAEQVMIACLESWETMPASLTEREDAQEEGIVFHPALGPRRFMGHNGHVARAEFLQVSSVFDSEGRFAPTFVPDSTTTLEVDSVILAVGQASTAPSLAGLAGLDLTPNGLIKAAEDMSTNLPGVFAGGDVRWRFTRNATDAIADGQKAARAIHGYLSGHTPQVIRKGFMRPVSPDFENTRCDTIAPVPIPKRDAGERVRTKEEITIGFGEAEAREQAARCRRCNIQTVFERSRCLRCGTCVDTCVNGALRIVRLADIQGDEDVAKLTDALKKSAQTRSKAMTAIIKDESRCASCGMCARRCPGGAITMAEFYCQEEWE</sequence>
<dbReference type="SUPFAM" id="SSF54862">
    <property type="entry name" value="4Fe-4S ferredoxins"/>
    <property type="match status" value="1"/>
</dbReference>
<dbReference type="PANTHER" id="PTHR42783">
    <property type="entry name" value="GLUTAMATE SYNTHASE [NADPH] SMALL CHAIN"/>
    <property type="match status" value="1"/>
</dbReference>
<dbReference type="DNASU" id="3739454"/>
<dbReference type="Gene3D" id="1.10.1060.10">
    <property type="entry name" value="Alpha-helical ferredoxin"/>
    <property type="match status" value="1"/>
</dbReference>
<protein>
    <submittedName>
        <fullName evidence="5">FAD-dependent oxidoreductase</fullName>
    </submittedName>
</protein>
<dbReference type="EMBL" id="CP000148">
    <property type="protein sequence ID" value="ABB32347.1"/>
    <property type="molecule type" value="Genomic_DNA"/>
</dbReference>
<dbReference type="InterPro" id="IPR009051">
    <property type="entry name" value="Helical_ferredxn"/>
</dbReference>
<dbReference type="PROSITE" id="PS00198">
    <property type="entry name" value="4FE4S_FER_1"/>
    <property type="match status" value="1"/>
</dbReference>
<accession>Q39TS7</accession>
<evidence type="ECO:0000313" key="6">
    <source>
        <dbReference type="Proteomes" id="UP000007073"/>
    </source>
</evidence>
<dbReference type="PRINTS" id="PR00469">
    <property type="entry name" value="PNDRDTASEII"/>
</dbReference>
<dbReference type="SUPFAM" id="SSF46548">
    <property type="entry name" value="alpha-helical ferredoxin"/>
    <property type="match status" value="2"/>
</dbReference>
<dbReference type="InterPro" id="IPR028261">
    <property type="entry name" value="DPD_II"/>
</dbReference>
<evidence type="ECO:0000256" key="1">
    <source>
        <dbReference type="ARBA" id="ARBA00022723"/>
    </source>
</evidence>
<keyword evidence="3" id="KW-0411">Iron-sulfur</keyword>
<dbReference type="AlphaFoldDB" id="Q39TS7"/>
<dbReference type="HOGENOM" id="CLU_000422_3_4_7"/>
<dbReference type="eggNOG" id="COG0493">
    <property type="taxonomic scope" value="Bacteria"/>
</dbReference>
<dbReference type="GO" id="GO:0016491">
    <property type="term" value="F:oxidoreductase activity"/>
    <property type="evidence" value="ECO:0007669"/>
    <property type="project" value="InterPro"/>
</dbReference>
<keyword evidence="2" id="KW-0408">Iron</keyword>
<evidence type="ECO:0000259" key="4">
    <source>
        <dbReference type="PROSITE" id="PS51379"/>
    </source>
</evidence>
<name>Q39TS7_GEOMG</name>
<dbReference type="InterPro" id="IPR023753">
    <property type="entry name" value="FAD/NAD-binding_dom"/>
</dbReference>
<feature type="domain" description="4Fe-4S ferredoxin-type" evidence="4">
    <location>
        <begin position="578"/>
        <end position="608"/>
    </location>
</feature>
<proteinExistence type="predicted"/>
<dbReference type="Gene3D" id="3.50.50.60">
    <property type="entry name" value="FAD/NAD(P)-binding domain"/>
    <property type="match status" value="2"/>
</dbReference>
<evidence type="ECO:0000313" key="5">
    <source>
        <dbReference type="EMBL" id="ABB32347.1"/>
    </source>
</evidence>
<dbReference type="InterPro" id="IPR017900">
    <property type="entry name" value="4Fe4S_Fe_S_CS"/>
</dbReference>
<dbReference type="Pfam" id="PF14691">
    <property type="entry name" value="Fer4_20"/>
    <property type="match status" value="1"/>
</dbReference>
<dbReference type="Proteomes" id="UP000007073">
    <property type="component" value="Chromosome"/>
</dbReference>
<dbReference type="KEGG" id="gme:Gmet_2118"/>
<dbReference type="SUPFAM" id="SSF51971">
    <property type="entry name" value="Nucleotide-binding domain"/>
    <property type="match status" value="2"/>
</dbReference>
<keyword evidence="6" id="KW-1185">Reference proteome</keyword>
<dbReference type="InterPro" id="IPR017896">
    <property type="entry name" value="4Fe4S_Fe-S-bd"/>
</dbReference>
<dbReference type="GO" id="GO:0046872">
    <property type="term" value="F:metal ion binding"/>
    <property type="evidence" value="ECO:0007669"/>
    <property type="project" value="UniProtKB-KW"/>
</dbReference>
<dbReference type="Pfam" id="PF07992">
    <property type="entry name" value="Pyr_redox_2"/>
    <property type="match status" value="1"/>
</dbReference>
<dbReference type="InterPro" id="IPR036188">
    <property type="entry name" value="FAD/NAD-bd_sf"/>
</dbReference>
<reference evidence="5 6" key="2">
    <citation type="journal article" date="2009" name="BMC Microbiol.">
        <title>The genome sequence of Geobacter metallireducens: features of metabolism, physiology and regulation common and dissimilar to Geobacter sulfurreducens.</title>
        <authorList>
            <person name="Aklujkar M."/>
            <person name="Krushkal J."/>
            <person name="DiBartolo G."/>
            <person name="Lapidus A."/>
            <person name="Land M.L."/>
            <person name="Lovley D.R."/>
        </authorList>
    </citation>
    <scope>NUCLEOTIDE SEQUENCE [LARGE SCALE GENOMIC DNA]</scope>
    <source>
        <strain evidence="6">ATCC 53774 / DSM 7210 / GS-15</strain>
    </source>
</reference>
<dbReference type="PROSITE" id="PS51379">
    <property type="entry name" value="4FE4S_FER_2"/>
    <property type="match status" value="2"/>
</dbReference>
<dbReference type="GO" id="GO:0051536">
    <property type="term" value="F:iron-sulfur cluster binding"/>
    <property type="evidence" value="ECO:0007669"/>
    <property type="project" value="UniProtKB-KW"/>
</dbReference>
<reference evidence="5 6" key="1">
    <citation type="submission" date="2005-10" db="EMBL/GenBank/DDBJ databases">
        <title>Complete sequence of Geobacter metallireducens GS-15.</title>
        <authorList>
            <consortium name="US DOE Joint Genome Institute"/>
            <person name="Copeland A."/>
            <person name="Lucas S."/>
            <person name="Lapidus A."/>
            <person name="Barry K."/>
            <person name="Detter J.C."/>
            <person name="Glavina T."/>
            <person name="Hammon N."/>
            <person name="Israni S."/>
            <person name="Pitluck S."/>
            <person name="Di Bartolo G."/>
            <person name="Chain P."/>
            <person name="Schmutz J."/>
            <person name="Larimer F."/>
            <person name="Land M."/>
            <person name="Kyrpides N."/>
            <person name="Ivanova N."/>
            <person name="Richardson P."/>
        </authorList>
    </citation>
    <scope>NUCLEOTIDE SEQUENCE [LARGE SCALE GENOMIC DNA]</scope>
    <source>
        <strain evidence="6">ATCC 53774 / DSM 7210 / GS-15</strain>
    </source>
</reference>
<keyword evidence="1" id="KW-0479">Metal-binding</keyword>